<dbReference type="InterPro" id="IPR024997">
    <property type="entry name" value="DUF3892"/>
</dbReference>
<reference evidence="1 2" key="1">
    <citation type="submission" date="2020-07" db="EMBL/GenBank/DDBJ databases">
        <title>Sequencing the genomes of 1000 actinobacteria strains.</title>
        <authorList>
            <person name="Klenk H.-P."/>
        </authorList>
    </citation>
    <scope>NUCLEOTIDE SEQUENCE [LARGE SCALE GENOMIC DNA]</scope>
    <source>
        <strain evidence="1 2">DSM 24662</strain>
    </source>
</reference>
<evidence type="ECO:0000313" key="2">
    <source>
        <dbReference type="Proteomes" id="UP000576969"/>
    </source>
</evidence>
<organism evidence="1 2">
    <name type="scientific">Microbacterium immunditiarum</name>
    <dbReference type="NCBI Taxonomy" id="337480"/>
    <lineage>
        <taxon>Bacteria</taxon>
        <taxon>Bacillati</taxon>
        <taxon>Actinomycetota</taxon>
        <taxon>Actinomycetes</taxon>
        <taxon>Micrococcales</taxon>
        <taxon>Microbacteriaceae</taxon>
        <taxon>Microbacterium</taxon>
    </lineage>
</organism>
<dbReference type="Proteomes" id="UP000576969">
    <property type="component" value="Unassembled WGS sequence"/>
</dbReference>
<dbReference type="Pfam" id="PF13031">
    <property type="entry name" value="DUF3892"/>
    <property type="match status" value="1"/>
</dbReference>
<gene>
    <name evidence="1" type="ORF">BJ991_000010</name>
</gene>
<dbReference type="RefSeq" id="WP_179486438.1">
    <property type="nucleotide sequence ID" value="NZ_JACCBV010000001.1"/>
</dbReference>
<sequence length="93" mass="10223">MAIEITHVRFGGTIKTEDEIVRYRWKNTGTGTTGESDKPTLVAWVESNPGAAVVGSGTNRVQVGVVDPVRGRKYLRTYADGKWTNNLVNLPTF</sequence>
<comment type="caution">
    <text evidence="1">The sequence shown here is derived from an EMBL/GenBank/DDBJ whole genome shotgun (WGS) entry which is preliminary data.</text>
</comment>
<dbReference type="EMBL" id="JACCBV010000001">
    <property type="protein sequence ID" value="NYE17982.1"/>
    <property type="molecule type" value="Genomic_DNA"/>
</dbReference>
<evidence type="ECO:0008006" key="3">
    <source>
        <dbReference type="Google" id="ProtNLM"/>
    </source>
</evidence>
<evidence type="ECO:0000313" key="1">
    <source>
        <dbReference type="EMBL" id="NYE17982.1"/>
    </source>
</evidence>
<proteinExistence type="predicted"/>
<keyword evidence="2" id="KW-1185">Reference proteome</keyword>
<accession>A0A7Y9GK76</accession>
<dbReference type="AlphaFoldDB" id="A0A7Y9GK76"/>
<protein>
    <recommendedName>
        <fullName evidence="3">DUF3892 domain-containing protein</fullName>
    </recommendedName>
</protein>
<name>A0A7Y9GK76_9MICO</name>